<dbReference type="EMBL" id="GAIX01003756">
    <property type="protein sequence ID" value="JAA88804.1"/>
    <property type="molecule type" value="Transcribed_RNA"/>
</dbReference>
<accession>S4PD93</accession>
<feature type="compositionally biased region" description="Basic and acidic residues" evidence="1">
    <location>
        <begin position="46"/>
        <end position="62"/>
    </location>
</feature>
<feature type="region of interest" description="Disordered" evidence="1">
    <location>
        <begin position="1"/>
        <end position="62"/>
    </location>
</feature>
<feature type="compositionally biased region" description="Low complexity" evidence="1">
    <location>
        <begin position="1"/>
        <end position="25"/>
    </location>
</feature>
<reference evidence="2" key="2">
    <citation type="submission" date="2013-05" db="EMBL/GenBank/DDBJ databases">
        <authorList>
            <person name="Carter J.-M."/>
            <person name="Baker S.C."/>
            <person name="Pink R."/>
            <person name="Carter D.R.F."/>
            <person name="Collins A."/>
            <person name="Tomlin J."/>
            <person name="Gibbs M."/>
            <person name="Breuker C.J."/>
        </authorList>
    </citation>
    <scope>NUCLEOTIDE SEQUENCE</scope>
    <source>
        <tissue evidence="2">Ovary</tissue>
    </source>
</reference>
<evidence type="ECO:0000256" key="1">
    <source>
        <dbReference type="SAM" id="MobiDB-lite"/>
    </source>
</evidence>
<protein>
    <submittedName>
        <fullName evidence="2">Strawberry notch</fullName>
    </submittedName>
</protein>
<sequence length="116" mass="12412">PRPALRGGPAAPHAPRAGRLAAGRVGARGAGAGGALGRQDAGGAPQDRRRAQDRRYAHSKELRGHAEGGAVVGRRVRHRADLRVGPLGRRTAARRCPPLQRESPVNRCRFLRNTRV</sequence>
<reference evidence="2" key="1">
    <citation type="journal article" date="2013" name="BMC Genomics">
        <title>Unscrambling butterfly oogenesis.</title>
        <authorList>
            <person name="Carter J.M."/>
            <person name="Baker S.C."/>
            <person name="Pink R."/>
            <person name="Carter D.R."/>
            <person name="Collins A."/>
            <person name="Tomlin J."/>
            <person name="Gibbs M."/>
            <person name="Breuker C.J."/>
        </authorList>
    </citation>
    <scope>NUCLEOTIDE SEQUENCE</scope>
    <source>
        <tissue evidence="2">Ovary</tissue>
    </source>
</reference>
<name>S4PD93_9NEOP</name>
<feature type="non-terminal residue" evidence="2">
    <location>
        <position position="1"/>
    </location>
</feature>
<organism evidence="2">
    <name type="scientific">Pararge aegeria</name>
    <name type="common">speckled wood butterfly</name>
    <dbReference type="NCBI Taxonomy" id="116150"/>
    <lineage>
        <taxon>Eukaryota</taxon>
        <taxon>Metazoa</taxon>
        <taxon>Ecdysozoa</taxon>
        <taxon>Arthropoda</taxon>
        <taxon>Hexapoda</taxon>
        <taxon>Insecta</taxon>
        <taxon>Pterygota</taxon>
        <taxon>Neoptera</taxon>
        <taxon>Endopterygota</taxon>
        <taxon>Lepidoptera</taxon>
        <taxon>Glossata</taxon>
        <taxon>Ditrysia</taxon>
        <taxon>Papilionoidea</taxon>
        <taxon>Nymphalidae</taxon>
        <taxon>Satyrinae</taxon>
        <taxon>Satyrini</taxon>
        <taxon>Parargina</taxon>
        <taxon>Pararge</taxon>
    </lineage>
</organism>
<proteinExistence type="predicted"/>
<feature type="compositionally biased region" description="Gly residues" evidence="1">
    <location>
        <begin position="26"/>
        <end position="36"/>
    </location>
</feature>
<dbReference type="AlphaFoldDB" id="S4PD93"/>
<evidence type="ECO:0000313" key="2">
    <source>
        <dbReference type="EMBL" id="JAA88804.1"/>
    </source>
</evidence>